<dbReference type="Proteomes" id="UP000293568">
    <property type="component" value="Chromosome"/>
</dbReference>
<feature type="binding site" evidence="10">
    <location>
        <begin position="171"/>
        <end position="174"/>
    </location>
    <ligand>
        <name>substrate</name>
    </ligand>
</feature>
<dbReference type="OrthoDB" id="9807456at2"/>
<dbReference type="PANTHER" id="PTHR11067:SF9">
    <property type="entry name" value="INOSINE TRIPHOSPHATE PYROPHOSPHATASE"/>
    <property type="match status" value="1"/>
</dbReference>
<evidence type="ECO:0000313" key="12">
    <source>
        <dbReference type="EMBL" id="QAY65130.1"/>
    </source>
</evidence>
<comment type="similarity">
    <text evidence="1 10 11">Belongs to the HAM1 NTPase family.</text>
</comment>
<dbReference type="FunFam" id="3.90.950.10:FF:000001">
    <property type="entry name" value="dITP/XTP pyrophosphatase"/>
    <property type="match status" value="1"/>
</dbReference>
<dbReference type="GO" id="GO:0035870">
    <property type="term" value="F:dITP diphosphatase activity"/>
    <property type="evidence" value="ECO:0007669"/>
    <property type="project" value="UniProtKB-UniRule"/>
</dbReference>
<dbReference type="GO" id="GO:0046872">
    <property type="term" value="F:metal ion binding"/>
    <property type="evidence" value="ECO:0007669"/>
    <property type="project" value="UniProtKB-KW"/>
</dbReference>
<dbReference type="NCBIfam" id="TIGR00042">
    <property type="entry name" value="RdgB/HAM1 family non-canonical purine NTP pyrophosphatase"/>
    <property type="match status" value="1"/>
</dbReference>
<evidence type="ECO:0000256" key="7">
    <source>
        <dbReference type="ARBA" id="ARBA00023080"/>
    </source>
</evidence>
<evidence type="ECO:0000313" key="13">
    <source>
        <dbReference type="Proteomes" id="UP000293568"/>
    </source>
</evidence>
<dbReference type="GO" id="GO:0005829">
    <property type="term" value="C:cytosol"/>
    <property type="evidence" value="ECO:0007669"/>
    <property type="project" value="TreeGrafter"/>
</dbReference>
<dbReference type="CDD" id="cd00515">
    <property type="entry name" value="HAM1"/>
    <property type="match status" value="1"/>
</dbReference>
<reference evidence="12 13" key="1">
    <citation type="submission" date="2019-01" db="EMBL/GenBank/DDBJ databases">
        <title>Genome sequencing of strain FW100M-2.</title>
        <authorList>
            <person name="Heo J."/>
            <person name="Kim S.-J."/>
            <person name="Kim J.-S."/>
            <person name="Hong S.-B."/>
            <person name="Kwon S.-W."/>
        </authorList>
    </citation>
    <scope>NUCLEOTIDE SEQUENCE [LARGE SCALE GENOMIC DNA]</scope>
    <source>
        <strain evidence="12 13">FW100M-2</strain>
    </source>
</reference>
<feature type="binding site" evidence="10">
    <location>
        <position position="76"/>
    </location>
    <ligand>
        <name>substrate</name>
    </ligand>
</feature>
<comment type="cofactor">
    <cofactor evidence="10">
        <name>Mg(2+)</name>
        <dbReference type="ChEBI" id="CHEBI:18420"/>
    </cofactor>
    <text evidence="10">Binds 1 Mg(2+) ion per subunit.</text>
</comment>
<comment type="catalytic activity">
    <reaction evidence="9 10">
        <text>XTP + H2O = XMP + diphosphate + H(+)</text>
        <dbReference type="Rhea" id="RHEA:28610"/>
        <dbReference type="ChEBI" id="CHEBI:15377"/>
        <dbReference type="ChEBI" id="CHEBI:15378"/>
        <dbReference type="ChEBI" id="CHEBI:33019"/>
        <dbReference type="ChEBI" id="CHEBI:57464"/>
        <dbReference type="ChEBI" id="CHEBI:61314"/>
        <dbReference type="EC" id="3.6.1.66"/>
    </reaction>
</comment>
<feature type="binding site" evidence="10">
    <location>
        <begin position="13"/>
        <end position="18"/>
    </location>
    <ligand>
        <name>substrate</name>
    </ligand>
</feature>
<evidence type="ECO:0000256" key="11">
    <source>
        <dbReference type="RuleBase" id="RU003781"/>
    </source>
</evidence>
<evidence type="ECO:0000256" key="1">
    <source>
        <dbReference type="ARBA" id="ARBA00008023"/>
    </source>
</evidence>
<dbReference type="GO" id="GO:0009117">
    <property type="term" value="P:nucleotide metabolic process"/>
    <property type="evidence" value="ECO:0007669"/>
    <property type="project" value="UniProtKB-KW"/>
</dbReference>
<keyword evidence="4 10" id="KW-0547">Nucleotide-binding</keyword>
<keyword evidence="3 10" id="KW-0479">Metal-binding</keyword>
<dbReference type="InterPro" id="IPR029001">
    <property type="entry name" value="ITPase-like_fam"/>
</dbReference>
<dbReference type="PANTHER" id="PTHR11067">
    <property type="entry name" value="INOSINE TRIPHOSPHATE PYROPHOSPHATASE/HAM1 PROTEIN"/>
    <property type="match status" value="1"/>
</dbReference>
<evidence type="ECO:0000256" key="4">
    <source>
        <dbReference type="ARBA" id="ARBA00022741"/>
    </source>
</evidence>
<dbReference type="InterPro" id="IPR002637">
    <property type="entry name" value="RdgB/HAM1"/>
</dbReference>
<protein>
    <recommendedName>
        <fullName evidence="10">dITP/XTP pyrophosphatase</fullName>
        <ecNumber evidence="10">3.6.1.66</ecNumber>
    </recommendedName>
    <alternativeName>
        <fullName evidence="10">Non-canonical purine NTP pyrophosphatase</fullName>
    </alternativeName>
    <alternativeName>
        <fullName evidence="10">Non-standard purine NTP pyrophosphatase</fullName>
    </alternativeName>
    <alternativeName>
        <fullName evidence="10">Nucleoside-triphosphate diphosphatase</fullName>
    </alternativeName>
    <alternativeName>
        <fullName evidence="10">Nucleoside-triphosphate pyrophosphatase</fullName>
        <shortName evidence="10">NTPase</shortName>
    </alternativeName>
</protein>
<dbReference type="InterPro" id="IPR020922">
    <property type="entry name" value="dITP/XTP_pyrophosphatase"/>
</dbReference>
<evidence type="ECO:0000256" key="5">
    <source>
        <dbReference type="ARBA" id="ARBA00022801"/>
    </source>
</evidence>
<dbReference type="AlphaFoldDB" id="A0A4P6EQ98"/>
<keyword evidence="13" id="KW-1185">Reference proteome</keyword>
<organism evidence="12 13">
    <name type="scientific">Paenibacillus protaetiae</name>
    <dbReference type="NCBI Taxonomy" id="2509456"/>
    <lineage>
        <taxon>Bacteria</taxon>
        <taxon>Bacillati</taxon>
        <taxon>Bacillota</taxon>
        <taxon>Bacilli</taxon>
        <taxon>Bacillales</taxon>
        <taxon>Paenibacillaceae</taxon>
        <taxon>Paenibacillus</taxon>
    </lineage>
</organism>
<dbReference type="HAMAP" id="MF_01405">
    <property type="entry name" value="Non_canon_purine_NTPase"/>
    <property type="match status" value="1"/>
</dbReference>
<evidence type="ECO:0000256" key="2">
    <source>
        <dbReference type="ARBA" id="ARBA00011738"/>
    </source>
</evidence>
<comment type="subunit">
    <text evidence="2 10">Homodimer.</text>
</comment>
<comment type="catalytic activity">
    <reaction evidence="10">
        <text>ITP + H2O = IMP + diphosphate + H(+)</text>
        <dbReference type="Rhea" id="RHEA:29399"/>
        <dbReference type="ChEBI" id="CHEBI:15377"/>
        <dbReference type="ChEBI" id="CHEBI:15378"/>
        <dbReference type="ChEBI" id="CHEBI:33019"/>
        <dbReference type="ChEBI" id="CHEBI:58053"/>
        <dbReference type="ChEBI" id="CHEBI:61402"/>
        <dbReference type="EC" id="3.6.1.66"/>
    </reaction>
</comment>
<dbReference type="GO" id="GO:0000166">
    <property type="term" value="F:nucleotide binding"/>
    <property type="evidence" value="ECO:0007669"/>
    <property type="project" value="UniProtKB-KW"/>
</dbReference>
<comment type="function">
    <text evidence="10">Pyrophosphatase that catalyzes the hydrolysis of nucleoside triphosphates to their monophosphate derivatives, with a high preference for the non-canonical purine nucleotides XTP (xanthosine triphosphate), dITP (deoxyinosine triphosphate) and ITP. Seems to function as a house-cleaning enzyme that removes non-canonical purine nucleotides from the nucleotide pool, thus preventing their incorporation into DNA/RNA and avoiding chromosomal lesions.</text>
</comment>
<dbReference type="RefSeq" id="WP_129437389.1">
    <property type="nucleotide sequence ID" value="NZ_CP035492.1"/>
</dbReference>
<feature type="binding site" evidence="10">
    <location>
        <position position="194"/>
    </location>
    <ligand>
        <name>substrate</name>
    </ligand>
</feature>
<dbReference type="Pfam" id="PF01725">
    <property type="entry name" value="Ham1p_like"/>
    <property type="match status" value="1"/>
</dbReference>
<dbReference type="GO" id="GO:0036220">
    <property type="term" value="F:ITP diphosphatase activity"/>
    <property type="evidence" value="ECO:0007669"/>
    <property type="project" value="UniProtKB-UniRule"/>
</dbReference>
<keyword evidence="7 10" id="KW-0546">Nucleotide metabolism</keyword>
<dbReference type="EMBL" id="CP035492">
    <property type="protein sequence ID" value="QAY65130.1"/>
    <property type="molecule type" value="Genomic_DNA"/>
</dbReference>
<feature type="active site" description="Proton acceptor" evidence="10">
    <location>
        <position position="75"/>
    </location>
</feature>
<evidence type="ECO:0000256" key="10">
    <source>
        <dbReference type="HAMAP-Rule" id="MF_01405"/>
    </source>
</evidence>
<dbReference type="KEGG" id="pprt:ET464_00730"/>
<dbReference type="SUPFAM" id="SSF52972">
    <property type="entry name" value="ITPase-like"/>
    <property type="match status" value="1"/>
</dbReference>
<evidence type="ECO:0000256" key="8">
    <source>
        <dbReference type="ARBA" id="ARBA00051875"/>
    </source>
</evidence>
<evidence type="ECO:0000256" key="9">
    <source>
        <dbReference type="ARBA" id="ARBA00052017"/>
    </source>
</evidence>
<accession>A0A4P6EQ98</accession>
<evidence type="ECO:0000256" key="6">
    <source>
        <dbReference type="ARBA" id="ARBA00022842"/>
    </source>
</evidence>
<name>A0A4P6EQ98_9BACL</name>
<gene>
    <name evidence="12" type="primary">rdgB</name>
    <name evidence="12" type="ORF">ET464_00730</name>
</gene>
<comment type="catalytic activity">
    <reaction evidence="8 10">
        <text>dITP + H2O = dIMP + diphosphate + H(+)</text>
        <dbReference type="Rhea" id="RHEA:28342"/>
        <dbReference type="ChEBI" id="CHEBI:15377"/>
        <dbReference type="ChEBI" id="CHEBI:15378"/>
        <dbReference type="ChEBI" id="CHEBI:33019"/>
        <dbReference type="ChEBI" id="CHEBI:61194"/>
        <dbReference type="ChEBI" id="CHEBI:61382"/>
        <dbReference type="EC" id="3.6.1.66"/>
    </reaction>
</comment>
<dbReference type="Gene3D" id="3.90.950.10">
    <property type="match status" value="1"/>
</dbReference>
<keyword evidence="6 10" id="KW-0460">Magnesium</keyword>
<comment type="caution">
    <text evidence="10">Lacks conserved residue(s) required for the propagation of feature annotation.</text>
</comment>
<evidence type="ECO:0000256" key="3">
    <source>
        <dbReference type="ARBA" id="ARBA00022723"/>
    </source>
</evidence>
<keyword evidence="5 10" id="KW-0378">Hydrolase</keyword>
<sequence>MERLSEGVVLIATKNAGKVKEFAHAFAGLGREVVSLHQFPELPDIPEDGSTFAENARIKAKTAGDTLQAIALADDSGLRTFALGGAPGVYSARYSGEGASDADNNAKLLRELAALELPDAADPLPDGTRLLSKAQFVCALALYDPATGQFTETEGTVDGYIISAPRGDGGFGYDPLFYLPQLGRSMAELSKEQKQHISHRGDALRKLAALLEHNG</sequence>
<feature type="binding site" evidence="10">
    <location>
        <position position="75"/>
    </location>
    <ligand>
        <name>Mg(2+)</name>
        <dbReference type="ChEBI" id="CHEBI:18420"/>
    </ligand>
</feature>
<dbReference type="GO" id="GO:0017111">
    <property type="term" value="F:ribonucleoside triphosphate phosphatase activity"/>
    <property type="evidence" value="ECO:0007669"/>
    <property type="project" value="InterPro"/>
</dbReference>
<dbReference type="GO" id="GO:0036222">
    <property type="term" value="F:XTP diphosphatase activity"/>
    <property type="evidence" value="ECO:0007669"/>
    <property type="project" value="UniProtKB-UniRule"/>
</dbReference>
<dbReference type="GO" id="GO:0009146">
    <property type="term" value="P:purine nucleoside triphosphate catabolic process"/>
    <property type="evidence" value="ECO:0007669"/>
    <property type="project" value="UniProtKB-UniRule"/>
</dbReference>
<dbReference type="EC" id="3.6.1.66" evidence="10"/>
<feature type="binding site" evidence="10">
    <location>
        <begin position="199"/>
        <end position="200"/>
    </location>
    <ligand>
        <name>substrate</name>
    </ligand>
</feature>
<proteinExistence type="inferred from homology"/>